<feature type="chain" id="PRO_5002044307" evidence="1">
    <location>
        <begin position="21"/>
        <end position="52"/>
    </location>
</feature>
<organism evidence="2">
    <name type="scientific">Arundo donax</name>
    <name type="common">Giant reed</name>
    <name type="synonym">Donax arundinaceus</name>
    <dbReference type="NCBI Taxonomy" id="35708"/>
    <lineage>
        <taxon>Eukaryota</taxon>
        <taxon>Viridiplantae</taxon>
        <taxon>Streptophyta</taxon>
        <taxon>Embryophyta</taxon>
        <taxon>Tracheophyta</taxon>
        <taxon>Spermatophyta</taxon>
        <taxon>Magnoliopsida</taxon>
        <taxon>Liliopsida</taxon>
        <taxon>Poales</taxon>
        <taxon>Poaceae</taxon>
        <taxon>PACMAD clade</taxon>
        <taxon>Arundinoideae</taxon>
        <taxon>Arundineae</taxon>
        <taxon>Arundo</taxon>
    </lineage>
</organism>
<keyword evidence="1" id="KW-0732">Signal</keyword>
<proteinExistence type="predicted"/>
<protein>
    <submittedName>
        <fullName evidence="2">Uncharacterized protein</fullName>
    </submittedName>
</protein>
<dbReference type="AlphaFoldDB" id="A0A0A9BWQ9"/>
<sequence length="52" mass="5868">MFHLIFPLCLFNICISSCSSDSSFMIMFLSVIQVASYSFKCHSCSGCIRMCK</sequence>
<accession>A0A0A9BWQ9</accession>
<name>A0A0A9BWQ9_ARUDO</name>
<dbReference type="EMBL" id="GBRH01229391">
    <property type="protein sequence ID" value="JAD68504.1"/>
    <property type="molecule type" value="Transcribed_RNA"/>
</dbReference>
<feature type="signal peptide" evidence="1">
    <location>
        <begin position="1"/>
        <end position="20"/>
    </location>
</feature>
<evidence type="ECO:0000313" key="2">
    <source>
        <dbReference type="EMBL" id="JAD68504.1"/>
    </source>
</evidence>
<evidence type="ECO:0000256" key="1">
    <source>
        <dbReference type="SAM" id="SignalP"/>
    </source>
</evidence>
<reference evidence="2" key="2">
    <citation type="journal article" date="2015" name="Data Brief">
        <title>Shoot transcriptome of the giant reed, Arundo donax.</title>
        <authorList>
            <person name="Barrero R.A."/>
            <person name="Guerrero F.D."/>
            <person name="Moolhuijzen P."/>
            <person name="Goolsby J.A."/>
            <person name="Tidwell J."/>
            <person name="Bellgard S.E."/>
            <person name="Bellgard M.I."/>
        </authorList>
    </citation>
    <scope>NUCLEOTIDE SEQUENCE</scope>
    <source>
        <tissue evidence="2">Shoot tissue taken approximately 20 cm above the soil surface</tissue>
    </source>
</reference>
<reference evidence="2" key="1">
    <citation type="submission" date="2014-09" db="EMBL/GenBank/DDBJ databases">
        <authorList>
            <person name="Magalhaes I.L.F."/>
            <person name="Oliveira U."/>
            <person name="Santos F.R."/>
            <person name="Vidigal T.H.D.A."/>
            <person name="Brescovit A.D."/>
            <person name="Santos A.J."/>
        </authorList>
    </citation>
    <scope>NUCLEOTIDE SEQUENCE</scope>
    <source>
        <tissue evidence="2">Shoot tissue taken approximately 20 cm above the soil surface</tissue>
    </source>
</reference>